<dbReference type="Pfam" id="PF07238">
    <property type="entry name" value="PilZ"/>
    <property type="match status" value="1"/>
</dbReference>
<evidence type="ECO:0000256" key="2">
    <source>
        <dbReference type="ARBA" id="ARBA00022741"/>
    </source>
</evidence>
<keyword evidence="2" id="KW-0547">Nucleotide-binding</keyword>
<evidence type="ECO:0000259" key="5">
    <source>
        <dbReference type="Pfam" id="PF07238"/>
    </source>
</evidence>
<evidence type="ECO:0000313" key="7">
    <source>
        <dbReference type="EMBL" id="SUA73952.1"/>
    </source>
</evidence>
<evidence type="ECO:0000313" key="8">
    <source>
        <dbReference type="EMBL" id="VVE72829.1"/>
    </source>
</evidence>
<dbReference type="Gene3D" id="2.30.110.10">
    <property type="entry name" value="Electron Transport, Fmn-binding Protein, Chain A"/>
    <property type="match status" value="1"/>
</dbReference>
<keyword evidence="8" id="KW-0966">Cell projection</keyword>
<reference evidence="7 9" key="1">
    <citation type="submission" date="2018-06" db="EMBL/GenBank/DDBJ databases">
        <authorList>
            <consortium name="Pathogen Informatics"/>
            <person name="Doyle S."/>
        </authorList>
    </citation>
    <scope>NUCLEOTIDE SEQUENCE [LARGE SCALE GENOMIC DNA]</scope>
    <source>
        <strain evidence="7 9">NCTC13160</strain>
    </source>
</reference>
<evidence type="ECO:0000256" key="3">
    <source>
        <dbReference type="ARBA" id="ARBA00023143"/>
    </source>
</evidence>
<dbReference type="GO" id="GO:0035438">
    <property type="term" value="F:cyclic-di-GMP binding"/>
    <property type="evidence" value="ECO:0007669"/>
    <property type="project" value="InterPro"/>
</dbReference>
<dbReference type="EMBL" id="CABPSO010000021">
    <property type="protein sequence ID" value="VVE72829.1"/>
    <property type="molecule type" value="Genomic_DNA"/>
</dbReference>
<keyword evidence="8" id="KW-0969">Cilium</keyword>
<dbReference type="SUPFAM" id="SSF141371">
    <property type="entry name" value="PilZ domain-like"/>
    <property type="match status" value="1"/>
</dbReference>
<proteinExistence type="predicted"/>
<dbReference type="Proteomes" id="UP000361468">
    <property type="component" value="Unassembled WGS sequence"/>
</dbReference>
<evidence type="ECO:0000259" key="6">
    <source>
        <dbReference type="Pfam" id="PF12945"/>
    </source>
</evidence>
<dbReference type="AlphaFoldDB" id="A0A378Y9Q0"/>
<reference evidence="8 10" key="2">
    <citation type="submission" date="2019-08" db="EMBL/GenBank/DDBJ databases">
        <authorList>
            <person name="Peeters C."/>
        </authorList>
    </citation>
    <scope>NUCLEOTIDE SEQUENCE [LARGE SCALE GENOMIC DNA]</scope>
    <source>
        <strain evidence="8 10">LMG 31119</strain>
    </source>
</reference>
<keyword evidence="3" id="KW-0975">Bacterial flagellum</keyword>
<dbReference type="InterPro" id="IPR009926">
    <property type="entry name" value="T3SS_YcgR_PilZN"/>
</dbReference>
<dbReference type="InterPro" id="IPR012349">
    <property type="entry name" value="Split_barrel_FMN-bd"/>
</dbReference>
<accession>A0A378Y9Q0</accession>
<dbReference type="EMBL" id="UGSG01000001">
    <property type="protein sequence ID" value="SUA73952.1"/>
    <property type="molecule type" value="Genomic_DNA"/>
</dbReference>
<gene>
    <name evidence="7" type="ORF">NCTC13160_00067</name>
    <name evidence="8" type="ORF">PPN31119_04406</name>
</gene>
<dbReference type="Gene3D" id="2.40.10.220">
    <property type="entry name" value="predicted glycosyltransferase like domains"/>
    <property type="match status" value="1"/>
</dbReference>
<evidence type="ECO:0000256" key="1">
    <source>
        <dbReference type="ARBA" id="ARBA00022636"/>
    </source>
</evidence>
<sequence length="399" mass="43079">MVKIGTRIPLPQGGSGSVRPGRGFFEVADIGGFWSRMPVRRGSPKTRPRARECGEDRSLVPGFPGAHPLSGIMHSTGIASGYPGFVAVNRRDLDAHVPLSWPLFDADGTPLLAAGERLPSEADLDWLFTMFAPHRPLPEVAATGEAAGRTEAANGASPLAGGASTVYLQGLPVPLPIGAWVQVRLSPEDDTTRVRARLIGRAPNGMLIVTPPSSAQLRLPVQAGDKLAMWTFPGDNLYEFTCEVHSVHQGPFEYLVLSRPSQVRETPVRRTPRVDTRLVARLSPLDESTRASFTRMLAEPRDTPEWLVLVRDISADGAGIVAKAPLPPDCRHVALQLRVPIGADVVPIVGMAAVRSGEGPRADGTWAYGVEFMQMDMRNKAAIRCFVYESRLADPRAGQ</sequence>
<protein>
    <submittedName>
        <fullName evidence="8">Flagellar brake protein</fullName>
    </submittedName>
    <submittedName>
        <fullName evidence="7">Predicted glycosyltransferase</fullName>
    </submittedName>
</protein>
<name>A0A378Y9Q0_9BURK</name>
<dbReference type="STRING" id="93220.A6P55_21260"/>
<evidence type="ECO:0000256" key="4">
    <source>
        <dbReference type="SAM" id="MobiDB-lite"/>
    </source>
</evidence>
<keyword evidence="10" id="KW-1185">Reference proteome</keyword>
<feature type="region of interest" description="Disordered" evidence="4">
    <location>
        <begin position="38"/>
        <end position="59"/>
    </location>
</feature>
<keyword evidence="8" id="KW-0282">Flagellum</keyword>
<evidence type="ECO:0000313" key="10">
    <source>
        <dbReference type="Proteomes" id="UP000361468"/>
    </source>
</evidence>
<evidence type="ECO:0000313" key="9">
    <source>
        <dbReference type="Proteomes" id="UP000254573"/>
    </source>
</evidence>
<keyword evidence="7" id="KW-0808">Transferase</keyword>
<dbReference type="Pfam" id="PF12945">
    <property type="entry name" value="PilZNR"/>
    <property type="match status" value="1"/>
</dbReference>
<organism evidence="7 9">
    <name type="scientific">Pandoraea pnomenusa</name>
    <dbReference type="NCBI Taxonomy" id="93220"/>
    <lineage>
        <taxon>Bacteria</taxon>
        <taxon>Pseudomonadati</taxon>
        <taxon>Pseudomonadota</taxon>
        <taxon>Betaproteobacteria</taxon>
        <taxon>Burkholderiales</taxon>
        <taxon>Burkholderiaceae</taxon>
        <taxon>Pandoraea</taxon>
    </lineage>
</organism>
<feature type="compositionally biased region" description="Basic and acidic residues" evidence="4">
    <location>
        <begin position="49"/>
        <end position="58"/>
    </location>
</feature>
<feature type="compositionally biased region" description="Basic residues" evidence="4">
    <location>
        <begin position="38"/>
        <end position="48"/>
    </location>
</feature>
<feature type="domain" description="Type III secretion system flagellar brake protein YcgR PilZN" evidence="6">
    <location>
        <begin position="177"/>
        <end position="260"/>
    </location>
</feature>
<dbReference type="Proteomes" id="UP000254573">
    <property type="component" value="Unassembled WGS sequence"/>
</dbReference>
<dbReference type="GO" id="GO:0016740">
    <property type="term" value="F:transferase activity"/>
    <property type="evidence" value="ECO:0007669"/>
    <property type="project" value="UniProtKB-KW"/>
</dbReference>
<keyword evidence="1" id="KW-0973">c-di-GMP</keyword>
<dbReference type="InterPro" id="IPR009875">
    <property type="entry name" value="PilZ_domain"/>
</dbReference>
<feature type="domain" description="PilZ" evidence="5">
    <location>
        <begin position="269"/>
        <end position="388"/>
    </location>
</feature>